<gene>
    <name evidence="3" type="primary">LOC111112704</name>
</gene>
<dbReference type="Gene3D" id="2.120.10.30">
    <property type="entry name" value="TolB, C-terminal domain"/>
    <property type="match status" value="1"/>
</dbReference>
<dbReference type="RefSeq" id="XP_022306140.1">
    <property type="nucleotide sequence ID" value="XM_022450432.1"/>
</dbReference>
<dbReference type="SUPFAM" id="SSF101898">
    <property type="entry name" value="NHL repeat"/>
    <property type="match status" value="1"/>
</dbReference>
<keyword evidence="1" id="KW-0677">Repeat</keyword>
<dbReference type="GO" id="GO:0043161">
    <property type="term" value="P:proteasome-mediated ubiquitin-dependent protein catabolic process"/>
    <property type="evidence" value="ECO:0007669"/>
    <property type="project" value="TreeGrafter"/>
</dbReference>
<dbReference type="GeneID" id="111112704"/>
<dbReference type="KEGG" id="cvn:111112704"/>
<reference evidence="3" key="1">
    <citation type="submission" date="2025-08" db="UniProtKB">
        <authorList>
            <consortium name="RefSeq"/>
        </authorList>
    </citation>
    <scope>IDENTIFICATION</scope>
    <source>
        <tissue evidence="3">Whole sample</tissue>
    </source>
</reference>
<dbReference type="Proteomes" id="UP000694844">
    <property type="component" value="Chromosome 9"/>
</dbReference>
<evidence type="ECO:0000256" key="1">
    <source>
        <dbReference type="ARBA" id="ARBA00022737"/>
    </source>
</evidence>
<sequence>MDTDKEAKVTRYSKTGKEIQNIQRDNKGQGLYEYPHYITENINGDICTSDFRKQSVVVVNKSGQHRFSYTGQKAGFCPWGICTDVLGHILVCDSNTVHLLDQDGGFKSVILSSQQGIYGPRGVCVCVDDENNLYVGQVFTSIVTVYKYLK</sequence>
<dbReference type="Pfam" id="PF01436">
    <property type="entry name" value="NHL"/>
    <property type="match status" value="1"/>
</dbReference>
<dbReference type="InterPro" id="IPR011042">
    <property type="entry name" value="6-blade_b-propeller_TolB-like"/>
</dbReference>
<dbReference type="GO" id="GO:0000209">
    <property type="term" value="P:protein polyubiquitination"/>
    <property type="evidence" value="ECO:0007669"/>
    <property type="project" value="TreeGrafter"/>
</dbReference>
<protein>
    <submittedName>
        <fullName evidence="3">Uncharacterized protein LOC111112704</fullName>
    </submittedName>
</protein>
<dbReference type="AlphaFoldDB" id="A0A8B8BS70"/>
<dbReference type="InterPro" id="IPR001258">
    <property type="entry name" value="NHL_repeat"/>
</dbReference>
<name>A0A8B8BS70_CRAVI</name>
<accession>A0A8B8BS70</accession>
<dbReference type="InterPro" id="IPR050952">
    <property type="entry name" value="TRIM-NHL_E3_ligases"/>
</dbReference>
<dbReference type="PANTHER" id="PTHR24104:SF25">
    <property type="entry name" value="PROTEIN LIN-41"/>
    <property type="match status" value="1"/>
</dbReference>
<evidence type="ECO:0000313" key="2">
    <source>
        <dbReference type="Proteomes" id="UP000694844"/>
    </source>
</evidence>
<keyword evidence="2" id="KW-1185">Reference proteome</keyword>
<dbReference type="GO" id="GO:0061630">
    <property type="term" value="F:ubiquitin protein ligase activity"/>
    <property type="evidence" value="ECO:0007669"/>
    <property type="project" value="TreeGrafter"/>
</dbReference>
<proteinExistence type="predicted"/>
<dbReference type="GO" id="GO:0008270">
    <property type="term" value="F:zinc ion binding"/>
    <property type="evidence" value="ECO:0007669"/>
    <property type="project" value="UniProtKB-KW"/>
</dbReference>
<organism evidence="2 3">
    <name type="scientific">Crassostrea virginica</name>
    <name type="common">Eastern oyster</name>
    <dbReference type="NCBI Taxonomy" id="6565"/>
    <lineage>
        <taxon>Eukaryota</taxon>
        <taxon>Metazoa</taxon>
        <taxon>Spiralia</taxon>
        <taxon>Lophotrochozoa</taxon>
        <taxon>Mollusca</taxon>
        <taxon>Bivalvia</taxon>
        <taxon>Autobranchia</taxon>
        <taxon>Pteriomorphia</taxon>
        <taxon>Ostreida</taxon>
        <taxon>Ostreoidea</taxon>
        <taxon>Ostreidae</taxon>
        <taxon>Crassostrea</taxon>
    </lineage>
</organism>
<dbReference type="PANTHER" id="PTHR24104">
    <property type="entry name" value="E3 UBIQUITIN-PROTEIN LIGASE NHLRC1-RELATED"/>
    <property type="match status" value="1"/>
</dbReference>
<dbReference type="OrthoDB" id="6115049at2759"/>
<evidence type="ECO:0000313" key="3">
    <source>
        <dbReference type="RefSeq" id="XP_022306140.1"/>
    </source>
</evidence>